<dbReference type="EMBL" id="BONN01000001">
    <property type="protein sequence ID" value="GIG31061.1"/>
    <property type="molecule type" value="Genomic_DNA"/>
</dbReference>
<feature type="domain" description="Septum formation-related" evidence="1">
    <location>
        <begin position="63"/>
        <end position="161"/>
    </location>
</feature>
<reference evidence="2 5" key="2">
    <citation type="submission" date="2021-01" db="EMBL/GenBank/DDBJ databases">
        <title>Whole genome shotgun sequence of Cellulomonas oligotrophica NBRC 109435.</title>
        <authorList>
            <person name="Komaki H."/>
            <person name="Tamura T."/>
        </authorList>
    </citation>
    <scope>NUCLEOTIDE SEQUENCE [LARGE SCALE GENOMIC DNA]</scope>
    <source>
        <strain evidence="2 5">NBRC 109435</strain>
    </source>
</reference>
<evidence type="ECO:0000313" key="4">
    <source>
        <dbReference type="Proteomes" id="UP000577956"/>
    </source>
</evidence>
<dbReference type="Pfam" id="PF13845">
    <property type="entry name" value="Septum_form"/>
    <property type="match status" value="1"/>
</dbReference>
<evidence type="ECO:0000313" key="3">
    <source>
        <dbReference type="EMBL" id="NYD85931.1"/>
    </source>
</evidence>
<gene>
    <name evidence="3" type="ORF">BKA21_001480</name>
    <name evidence="2" type="ORF">Col01nite_02200</name>
</gene>
<sequence>MTSPVRRAALLSVTALALVATLSGCGSILDQVLGQAPPPAQRDEPGGEVTASADADVFTLALGDCLDYRAVEEQTELTTLPIVPCADEHDSEVYAEKTLTQEEFDDLDTVAAEYCYDEFALFVGVPLEESELTYSYFFPTPTSWEQGDDVLQCLVITPDGKPTTGTLEGAAR</sequence>
<dbReference type="RefSeq" id="WP_170208912.1">
    <property type="nucleotide sequence ID" value="NZ_BAABFI010000002.1"/>
</dbReference>
<evidence type="ECO:0000313" key="2">
    <source>
        <dbReference type="EMBL" id="GIG31061.1"/>
    </source>
</evidence>
<proteinExistence type="predicted"/>
<dbReference type="Proteomes" id="UP000577956">
    <property type="component" value="Unassembled WGS sequence"/>
</dbReference>
<dbReference type="EMBL" id="JACCBK010000001">
    <property type="protein sequence ID" value="NYD85931.1"/>
    <property type="molecule type" value="Genomic_DNA"/>
</dbReference>
<comment type="caution">
    <text evidence="3">The sequence shown here is derived from an EMBL/GenBank/DDBJ whole genome shotgun (WGS) entry which is preliminary data.</text>
</comment>
<keyword evidence="5" id="KW-1185">Reference proteome</keyword>
<evidence type="ECO:0000259" key="1">
    <source>
        <dbReference type="Pfam" id="PF13845"/>
    </source>
</evidence>
<dbReference type="InterPro" id="IPR026004">
    <property type="entry name" value="Septum_form"/>
</dbReference>
<dbReference type="Proteomes" id="UP000618382">
    <property type="component" value="Unassembled WGS sequence"/>
</dbReference>
<name>A0A7Y9FEM9_9CELL</name>
<evidence type="ECO:0000313" key="5">
    <source>
        <dbReference type="Proteomes" id="UP000618382"/>
    </source>
</evidence>
<protein>
    <recommendedName>
        <fullName evidence="1">Septum formation-related domain-containing protein</fullName>
    </recommendedName>
</protein>
<dbReference type="AlphaFoldDB" id="A0A7Y9FEM9"/>
<organism evidence="3 4">
    <name type="scientific">Cellulomonas oligotrophica</name>
    <dbReference type="NCBI Taxonomy" id="931536"/>
    <lineage>
        <taxon>Bacteria</taxon>
        <taxon>Bacillati</taxon>
        <taxon>Actinomycetota</taxon>
        <taxon>Actinomycetes</taxon>
        <taxon>Micrococcales</taxon>
        <taxon>Cellulomonadaceae</taxon>
        <taxon>Cellulomonas</taxon>
    </lineage>
</organism>
<dbReference type="PROSITE" id="PS51257">
    <property type="entry name" value="PROKAR_LIPOPROTEIN"/>
    <property type="match status" value="1"/>
</dbReference>
<reference evidence="3 4" key="1">
    <citation type="submission" date="2020-07" db="EMBL/GenBank/DDBJ databases">
        <title>Sequencing the genomes of 1000 actinobacteria strains.</title>
        <authorList>
            <person name="Klenk H.-P."/>
        </authorList>
    </citation>
    <scope>NUCLEOTIDE SEQUENCE [LARGE SCALE GENOMIC DNA]</scope>
    <source>
        <strain evidence="3 4">DSM 24482</strain>
    </source>
</reference>
<accession>A0A7Y9FEM9</accession>